<evidence type="ECO:0000256" key="3">
    <source>
        <dbReference type="ARBA" id="ARBA00009604"/>
    </source>
</evidence>
<dbReference type="GO" id="GO:0000015">
    <property type="term" value="C:phosphopyruvate hydratase complex"/>
    <property type="evidence" value="ECO:0007669"/>
    <property type="project" value="InterPro"/>
</dbReference>
<keyword evidence="5" id="KW-0460">Magnesium</keyword>
<evidence type="ECO:0000256" key="2">
    <source>
        <dbReference type="ARBA" id="ARBA00005031"/>
    </source>
</evidence>
<dbReference type="Pfam" id="PF00113">
    <property type="entry name" value="Enolase_C"/>
    <property type="match status" value="1"/>
</dbReference>
<dbReference type="EMBL" id="VSSQ01111740">
    <property type="protein sequence ID" value="MPN48949.1"/>
    <property type="molecule type" value="Genomic_DNA"/>
</dbReference>
<name>A0A645IER0_9ZZZZ</name>
<comment type="pathway">
    <text evidence="2">Carbohydrate degradation; glycolysis; pyruvate from D-glyceraldehyde 3-phosphate: step 4/5.</text>
</comment>
<keyword evidence="7 9" id="KW-0456">Lyase</keyword>
<dbReference type="SMART" id="SM01192">
    <property type="entry name" value="Enolase_C"/>
    <property type="match status" value="1"/>
</dbReference>
<organism evidence="9">
    <name type="scientific">bioreactor metagenome</name>
    <dbReference type="NCBI Taxonomy" id="1076179"/>
    <lineage>
        <taxon>unclassified sequences</taxon>
        <taxon>metagenomes</taxon>
        <taxon>ecological metagenomes</taxon>
    </lineage>
</organism>
<keyword evidence="6" id="KW-0324">Glycolysis</keyword>
<evidence type="ECO:0000256" key="6">
    <source>
        <dbReference type="ARBA" id="ARBA00023152"/>
    </source>
</evidence>
<evidence type="ECO:0000313" key="9">
    <source>
        <dbReference type="EMBL" id="MPN48949.1"/>
    </source>
</evidence>
<dbReference type="PANTHER" id="PTHR11902:SF1">
    <property type="entry name" value="ENOLASE"/>
    <property type="match status" value="1"/>
</dbReference>
<dbReference type="AlphaFoldDB" id="A0A645IER0"/>
<dbReference type="PANTHER" id="PTHR11902">
    <property type="entry name" value="ENOLASE"/>
    <property type="match status" value="1"/>
</dbReference>
<comment type="similarity">
    <text evidence="3">Belongs to the enolase family.</text>
</comment>
<dbReference type="GO" id="GO:0004634">
    <property type="term" value="F:phosphopyruvate hydratase activity"/>
    <property type="evidence" value="ECO:0007669"/>
    <property type="project" value="UniProtKB-EC"/>
</dbReference>
<evidence type="ECO:0000256" key="1">
    <source>
        <dbReference type="ARBA" id="ARBA00001946"/>
    </source>
</evidence>
<dbReference type="Gene3D" id="3.20.20.120">
    <property type="entry name" value="Enolase-like C-terminal domain"/>
    <property type="match status" value="1"/>
</dbReference>
<dbReference type="UniPathway" id="UPA00109">
    <property type="reaction ID" value="UER00187"/>
</dbReference>
<evidence type="ECO:0000256" key="5">
    <source>
        <dbReference type="ARBA" id="ARBA00022842"/>
    </source>
</evidence>
<evidence type="ECO:0000256" key="7">
    <source>
        <dbReference type="ARBA" id="ARBA00023239"/>
    </source>
</evidence>
<dbReference type="PROSITE" id="PS00164">
    <property type="entry name" value="ENOLASE"/>
    <property type="match status" value="1"/>
</dbReference>
<dbReference type="EC" id="4.2.1.11" evidence="4"/>
<sequence length="129" mass="14176">MTKRLSDKIQLIGDDIFVTHTDRLQLGMDRGAANAVLVKPNQIGTLTETLKLVEMARRGGYKTIISHRSGETADCFIADLAVATGAGQIKSGAPRGIERLRKYNRLILIEESLQGRSHFAGADITTRRK</sequence>
<comment type="cofactor">
    <cofactor evidence="1">
        <name>Mg(2+)</name>
        <dbReference type="ChEBI" id="CHEBI:18420"/>
    </cofactor>
</comment>
<comment type="caution">
    <text evidence="9">The sequence shown here is derived from an EMBL/GenBank/DDBJ whole genome shotgun (WGS) entry which is preliminary data.</text>
</comment>
<feature type="domain" description="Enolase C-terminal TIM barrel" evidence="8">
    <location>
        <begin position="1"/>
        <end position="127"/>
    </location>
</feature>
<dbReference type="GO" id="GO:0006096">
    <property type="term" value="P:glycolytic process"/>
    <property type="evidence" value="ECO:0007669"/>
    <property type="project" value="UniProtKB-UniPathway"/>
</dbReference>
<reference evidence="9" key="1">
    <citation type="submission" date="2019-08" db="EMBL/GenBank/DDBJ databases">
        <authorList>
            <person name="Kucharzyk K."/>
            <person name="Murdoch R.W."/>
            <person name="Higgins S."/>
            <person name="Loffler F."/>
        </authorList>
    </citation>
    <scope>NUCLEOTIDE SEQUENCE</scope>
</reference>
<dbReference type="InterPro" id="IPR000941">
    <property type="entry name" value="Enolase"/>
</dbReference>
<dbReference type="InterPro" id="IPR020809">
    <property type="entry name" value="Enolase_CS"/>
</dbReference>
<dbReference type="PRINTS" id="PR00148">
    <property type="entry name" value="ENOLASE"/>
</dbReference>
<dbReference type="InterPro" id="IPR020810">
    <property type="entry name" value="Enolase_C"/>
</dbReference>
<dbReference type="SUPFAM" id="SSF51604">
    <property type="entry name" value="Enolase C-terminal domain-like"/>
    <property type="match status" value="1"/>
</dbReference>
<evidence type="ECO:0000256" key="4">
    <source>
        <dbReference type="ARBA" id="ARBA00012058"/>
    </source>
</evidence>
<accession>A0A645IER0</accession>
<protein>
    <recommendedName>
        <fullName evidence="4">phosphopyruvate hydratase</fullName>
        <ecNumber evidence="4">4.2.1.11</ecNumber>
    </recommendedName>
</protein>
<dbReference type="InterPro" id="IPR036849">
    <property type="entry name" value="Enolase-like_C_sf"/>
</dbReference>
<proteinExistence type="inferred from homology"/>
<gene>
    <name evidence="9" type="primary">eno_55</name>
    <name evidence="9" type="ORF">SDC9_196562</name>
</gene>
<evidence type="ECO:0000259" key="8">
    <source>
        <dbReference type="SMART" id="SM01192"/>
    </source>
</evidence>
<dbReference type="GO" id="GO:0000287">
    <property type="term" value="F:magnesium ion binding"/>
    <property type="evidence" value="ECO:0007669"/>
    <property type="project" value="InterPro"/>
</dbReference>